<keyword evidence="3" id="KW-1185">Reference proteome</keyword>
<evidence type="ECO:0000313" key="3">
    <source>
        <dbReference type="Proteomes" id="UP000218785"/>
    </source>
</evidence>
<evidence type="ECO:0000313" key="2">
    <source>
        <dbReference type="EMBL" id="BAY98340.1"/>
    </source>
</evidence>
<accession>A0A1Z4MY32</accession>
<name>A0A1Z4MY32_9CYAN</name>
<dbReference type="RefSeq" id="WP_321206635.1">
    <property type="nucleotide sequence ID" value="NZ_CAWNJS010000001.1"/>
</dbReference>
<dbReference type="KEGG" id="ttq:NIES37_22900"/>
<evidence type="ECO:0000256" key="1">
    <source>
        <dbReference type="SAM" id="MobiDB-lite"/>
    </source>
</evidence>
<gene>
    <name evidence="2" type="ORF">NIES37_22900</name>
</gene>
<sequence length="224" mass="24913">MKTIPQSPIPSPQPPIPSPQSPVPNPQKSRFWLIFCCFWLAFNSFDNLAFSQNSSVSKDKVKSACTEQDVQSLTTWMLRDLPSYTNRVSQRARRLSRSSEVYSYILLAGRPEFTPLPLNPGIDTPETAKSSASGVDQVFFTTLERQYVGGKAVELEEFHWLLLTKTQNGWRLVMMFTQTDASVPGQPISPPRDSSNSAIAQAIKIWLGDCQAGTVRMGGIKGNQ</sequence>
<proteinExistence type="predicted"/>
<dbReference type="EMBL" id="AP018248">
    <property type="protein sequence ID" value="BAY98340.1"/>
    <property type="molecule type" value="Genomic_DNA"/>
</dbReference>
<feature type="compositionally biased region" description="Pro residues" evidence="1">
    <location>
        <begin position="7"/>
        <end position="23"/>
    </location>
</feature>
<protein>
    <submittedName>
        <fullName evidence="2">Uncharacterized protein</fullName>
    </submittedName>
</protein>
<organism evidence="2 3">
    <name type="scientific">Tolypothrix tenuis PCC 7101</name>
    <dbReference type="NCBI Taxonomy" id="231146"/>
    <lineage>
        <taxon>Bacteria</taxon>
        <taxon>Bacillati</taxon>
        <taxon>Cyanobacteriota</taxon>
        <taxon>Cyanophyceae</taxon>
        <taxon>Nostocales</taxon>
        <taxon>Tolypothrichaceae</taxon>
        <taxon>Tolypothrix</taxon>
    </lineage>
</organism>
<dbReference type="AlphaFoldDB" id="A0A1Z4MY32"/>
<reference evidence="2 3" key="1">
    <citation type="submission" date="2017-06" db="EMBL/GenBank/DDBJ databases">
        <title>Genome sequencing of cyanobaciteial culture collection at National Institute for Environmental Studies (NIES).</title>
        <authorList>
            <person name="Hirose Y."/>
            <person name="Shimura Y."/>
            <person name="Fujisawa T."/>
            <person name="Nakamura Y."/>
            <person name="Kawachi M."/>
        </authorList>
    </citation>
    <scope>NUCLEOTIDE SEQUENCE [LARGE SCALE GENOMIC DNA]</scope>
    <source>
        <strain evidence="2 3">NIES-37</strain>
    </source>
</reference>
<dbReference type="Proteomes" id="UP000218785">
    <property type="component" value="Chromosome"/>
</dbReference>
<feature type="region of interest" description="Disordered" evidence="1">
    <location>
        <begin position="1"/>
        <end position="23"/>
    </location>
</feature>